<dbReference type="EMBL" id="QTSX02004298">
    <property type="protein sequence ID" value="KAJ9066283.1"/>
    <property type="molecule type" value="Genomic_DNA"/>
</dbReference>
<sequence>MKSIRTLLQDIHLTHSGEVVQKNCAASSSGLSSCGPCILKMNLQNPPRYQGCHNSGQIGHHSKVCTNHWVEGAERARAPPRGRECQWEKGNDRAPGPLEGDTPPAEGPGGE</sequence>
<reference evidence="1" key="1">
    <citation type="submission" date="2022-04" db="EMBL/GenBank/DDBJ databases">
        <title>Genome of the entomopathogenic fungus Entomophthora muscae.</title>
        <authorList>
            <person name="Elya C."/>
            <person name="Lovett B.R."/>
            <person name="Lee E."/>
            <person name="Macias A.M."/>
            <person name="Hajek A.E."/>
            <person name="De Bivort B.L."/>
            <person name="Kasson M.T."/>
            <person name="De Fine Licht H.H."/>
            <person name="Stajich J.E."/>
        </authorList>
    </citation>
    <scope>NUCLEOTIDE SEQUENCE</scope>
    <source>
        <strain evidence="1">Berkeley</strain>
    </source>
</reference>
<organism evidence="1 2">
    <name type="scientific">Entomophthora muscae</name>
    <dbReference type="NCBI Taxonomy" id="34485"/>
    <lineage>
        <taxon>Eukaryota</taxon>
        <taxon>Fungi</taxon>
        <taxon>Fungi incertae sedis</taxon>
        <taxon>Zoopagomycota</taxon>
        <taxon>Entomophthoromycotina</taxon>
        <taxon>Entomophthoromycetes</taxon>
        <taxon>Entomophthorales</taxon>
        <taxon>Entomophthoraceae</taxon>
        <taxon>Entomophthora</taxon>
    </lineage>
</organism>
<protein>
    <submittedName>
        <fullName evidence="1">Uncharacterized protein</fullName>
    </submittedName>
</protein>
<evidence type="ECO:0000313" key="1">
    <source>
        <dbReference type="EMBL" id="KAJ9066283.1"/>
    </source>
</evidence>
<proteinExistence type="predicted"/>
<evidence type="ECO:0000313" key="2">
    <source>
        <dbReference type="Proteomes" id="UP001165960"/>
    </source>
</evidence>
<keyword evidence="2" id="KW-1185">Reference proteome</keyword>
<gene>
    <name evidence="1" type="ORF">DSO57_1011156</name>
</gene>
<accession>A0ACC2SVI3</accession>
<dbReference type="Proteomes" id="UP001165960">
    <property type="component" value="Unassembled WGS sequence"/>
</dbReference>
<comment type="caution">
    <text evidence="1">The sequence shown here is derived from an EMBL/GenBank/DDBJ whole genome shotgun (WGS) entry which is preliminary data.</text>
</comment>
<name>A0ACC2SVI3_9FUNG</name>